<reference evidence="2 3" key="1">
    <citation type="journal article" date="2013" name="Genome Biol.">
        <title>Draft genome of the mountain pine beetle, Dendroctonus ponderosae Hopkins, a major forest pest.</title>
        <authorList>
            <person name="Keeling C.I."/>
            <person name="Yuen M.M."/>
            <person name="Liao N.Y."/>
            <person name="Docking T.R."/>
            <person name="Chan S.K."/>
            <person name="Taylor G.A."/>
            <person name="Palmquist D.L."/>
            <person name="Jackman S.D."/>
            <person name="Nguyen A."/>
            <person name="Li M."/>
            <person name="Henderson H."/>
            <person name="Janes J.K."/>
            <person name="Zhao Y."/>
            <person name="Pandoh P."/>
            <person name="Moore R."/>
            <person name="Sperling F.A."/>
            <person name="Huber D.P."/>
            <person name="Birol I."/>
            <person name="Jones S.J."/>
            <person name="Bohlmann J."/>
        </authorList>
    </citation>
    <scope>NUCLEOTIDE SEQUENCE</scope>
</reference>
<dbReference type="OrthoDB" id="774951at2759"/>
<evidence type="ECO:0000313" key="2">
    <source>
        <dbReference type="EMBL" id="ERL91021.1"/>
    </source>
</evidence>
<dbReference type="InterPro" id="IPR046933">
    <property type="entry name" value="SAM_KSR1_N_sf"/>
</dbReference>
<name>U4ULG0_DENPD</name>
<evidence type="ECO:0000313" key="3">
    <source>
        <dbReference type="Proteomes" id="UP000030742"/>
    </source>
</evidence>
<dbReference type="STRING" id="77166.U4ULG0"/>
<evidence type="ECO:0000259" key="1">
    <source>
        <dbReference type="Pfam" id="PF20406"/>
    </source>
</evidence>
<gene>
    <name evidence="2" type="ORF">D910_08363</name>
</gene>
<sequence length="117" mass="13176">MANDTGDEIIKKELEILQSMIDVSATTLEGLRTQCAPTAELTRQEIRTLEIGKTQAAVMTKKKEDIRTKSQCGDNVGQKRSFLKSDGLEIDKKSLQWLATWILDVAWLQAGGHFQRR</sequence>
<dbReference type="AlphaFoldDB" id="U4ULG0"/>
<dbReference type="Gene3D" id="6.10.140.1120">
    <property type="match status" value="1"/>
</dbReference>
<proteinExistence type="predicted"/>
<dbReference type="InterPro" id="IPR046861">
    <property type="entry name" value="SAM_KSR1_N"/>
</dbReference>
<dbReference type="EMBL" id="KB632267">
    <property type="protein sequence ID" value="ERL91021.1"/>
    <property type="molecule type" value="Genomic_DNA"/>
</dbReference>
<accession>U4ULG0</accession>
<feature type="domain" description="Kinase suppressor RAS 1 N-terminal helical hairpin" evidence="1">
    <location>
        <begin position="14"/>
        <end position="50"/>
    </location>
</feature>
<dbReference type="Proteomes" id="UP000030742">
    <property type="component" value="Unassembled WGS sequence"/>
</dbReference>
<organism evidence="2 3">
    <name type="scientific">Dendroctonus ponderosae</name>
    <name type="common">Mountain pine beetle</name>
    <dbReference type="NCBI Taxonomy" id="77166"/>
    <lineage>
        <taxon>Eukaryota</taxon>
        <taxon>Metazoa</taxon>
        <taxon>Ecdysozoa</taxon>
        <taxon>Arthropoda</taxon>
        <taxon>Hexapoda</taxon>
        <taxon>Insecta</taxon>
        <taxon>Pterygota</taxon>
        <taxon>Neoptera</taxon>
        <taxon>Endopterygota</taxon>
        <taxon>Coleoptera</taxon>
        <taxon>Polyphaga</taxon>
        <taxon>Cucujiformia</taxon>
        <taxon>Curculionidae</taxon>
        <taxon>Scolytinae</taxon>
        <taxon>Dendroctonus</taxon>
    </lineage>
</organism>
<dbReference type="Pfam" id="PF20406">
    <property type="entry name" value="SAM_KSR1_N"/>
    <property type="match status" value="1"/>
</dbReference>
<protein>
    <recommendedName>
        <fullName evidence="1">Kinase suppressor RAS 1 N-terminal helical hairpin domain-containing protein</fullName>
    </recommendedName>
</protein>